<dbReference type="PANTHER" id="PTHR43240:SF20">
    <property type="entry name" value="MEDIUM_LONG-CHAIN ACYL-COA THIOESTERASE YIGI"/>
    <property type="match status" value="1"/>
</dbReference>
<evidence type="ECO:0000256" key="5">
    <source>
        <dbReference type="ARBA" id="ARBA00038894"/>
    </source>
</evidence>
<gene>
    <name evidence="9" type="ORF">DBZ36_00125</name>
</gene>
<comment type="catalytic activity">
    <reaction evidence="7">
        <text>a medium-chain fatty acyl-CoA + H2O = a medium-chain fatty acid + CoA + H(+)</text>
        <dbReference type="Rhea" id="RHEA:68184"/>
        <dbReference type="ChEBI" id="CHEBI:15377"/>
        <dbReference type="ChEBI" id="CHEBI:15378"/>
        <dbReference type="ChEBI" id="CHEBI:57287"/>
        <dbReference type="ChEBI" id="CHEBI:59558"/>
        <dbReference type="ChEBI" id="CHEBI:90546"/>
    </reaction>
</comment>
<dbReference type="RefSeq" id="WP_120352892.1">
    <property type="nucleotide sequence ID" value="NZ_RAQO01000001.1"/>
</dbReference>
<name>A0A420EN02_9ALTE</name>
<accession>A0A420EN02</accession>
<organism evidence="9 10">
    <name type="scientific">Alginatibacterium sediminis</name>
    <dbReference type="NCBI Taxonomy" id="2164068"/>
    <lineage>
        <taxon>Bacteria</taxon>
        <taxon>Pseudomonadati</taxon>
        <taxon>Pseudomonadota</taxon>
        <taxon>Gammaproteobacteria</taxon>
        <taxon>Alteromonadales</taxon>
        <taxon>Alteromonadaceae</taxon>
        <taxon>Alginatibacterium</taxon>
    </lineage>
</organism>
<reference evidence="9 10" key="1">
    <citation type="submission" date="2018-09" db="EMBL/GenBank/DDBJ databases">
        <authorList>
            <person name="Wang Z."/>
        </authorList>
    </citation>
    <scope>NUCLEOTIDE SEQUENCE [LARGE SCALE GENOMIC DNA]</scope>
    <source>
        <strain evidence="9 10">ALS 81</strain>
    </source>
</reference>
<dbReference type="GO" id="GO:0047617">
    <property type="term" value="F:fatty acyl-CoA hydrolase activity"/>
    <property type="evidence" value="ECO:0007669"/>
    <property type="project" value="UniProtKB-EC"/>
</dbReference>
<keyword evidence="10" id="KW-1185">Reference proteome</keyword>
<dbReference type="InterPro" id="IPR003736">
    <property type="entry name" value="PAAI_dom"/>
</dbReference>
<feature type="domain" description="Thioesterase" evidence="8">
    <location>
        <begin position="63"/>
        <end position="148"/>
    </location>
</feature>
<sequence>MTELSDQHQKRSDKWRDAVAQTFIHNMPFNQLLGLELVHYDAQRVEIKLPMQKKLLGNPIQSILHGGVTASILDVAGGMIVAACAIEKNVELSREELSKRLANMGTIDLRIDYLRPGFGECFYATAEVIRTGNKVAVARMELHNQDNVHIAFGTGTYLVG</sequence>
<dbReference type="PANTHER" id="PTHR43240">
    <property type="entry name" value="1,4-DIHYDROXY-2-NAPHTHOYL-COA THIOESTERASE 1"/>
    <property type="match status" value="1"/>
</dbReference>
<dbReference type="Pfam" id="PF03061">
    <property type="entry name" value="4HBT"/>
    <property type="match status" value="1"/>
</dbReference>
<dbReference type="AlphaFoldDB" id="A0A420EN02"/>
<evidence type="ECO:0000256" key="4">
    <source>
        <dbReference type="ARBA" id="ARBA00038381"/>
    </source>
</evidence>
<dbReference type="InterPro" id="IPR029069">
    <property type="entry name" value="HotDog_dom_sf"/>
</dbReference>
<dbReference type="NCBIfam" id="NF008675">
    <property type="entry name" value="PRK11688.1"/>
    <property type="match status" value="1"/>
</dbReference>
<proteinExistence type="inferred from homology"/>
<dbReference type="InterPro" id="IPR006683">
    <property type="entry name" value="Thioestr_dom"/>
</dbReference>
<comment type="caution">
    <text evidence="9">The sequence shown here is derived from an EMBL/GenBank/DDBJ whole genome shotgun (WGS) entry which is preliminary data.</text>
</comment>
<dbReference type="NCBIfam" id="TIGR00369">
    <property type="entry name" value="unchar_dom_1"/>
    <property type="match status" value="1"/>
</dbReference>
<comment type="catalytic activity">
    <reaction evidence="3">
        <text>a long-chain fatty acyl-CoA + H2O = a long-chain fatty acid + CoA + H(+)</text>
        <dbReference type="Rhea" id="RHEA:67680"/>
        <dbReference type="ChEBI" id="CHEBI:15377"/>
        <dbReference type="ChEBI" id="CHEBI:15378"/>
        <dbReference type="ChEBI" id="CHEBI:57287"/>
        <dbReference type="ChEBI" id="CHEBI:57560"/>
        <dbReference type="ChEBI" id="CHEBI:83139"/>
    </reaction>
</comment>
<dbReference type="CDD" id="cd03443">
    <property type="entry name" value="PaaI_thioesterase"/>
    <property type="match status" value="1"/>
</dbReference>
<evidence type="ECO:0000256" key="2">
    <source>
        <dbReference type="ARBA" id="ARBA00035880"/>
    </source>
</evidence>
<evidence type="ECO:0000256" key="7">
    <source>
        <dbReference type="ARBA" id="ARBA00048062"/>
    </source>
</evidence>
<comment type="similarity">
    <text evidence="4">Belongs to the YigI thioesterase family.</text>
</comment>
<dbReference type="Proteomes" id="UP000286482">
    <property type="component" value="Unassembled WGS sequence"/>
</dbReference>
<comment type="catalytic activity">
    <reaction evidence="2">
        <text>a fatty acyl-CoA + H2O = a fatty acid + CoA + H(+)</text>
        <dbReference type="Rhea" id="RHEA:16781"/>
        <dbReference type="ChEBI" id="CHEBI:15377"/>
        <dbReference type="ChEBI" id="CHEBI:15378"/>
        <dbReference type="ChEBI" id="CHEBI:28868"/>
        <dbReference type="ChEBI" id="CHEBI:57287"/>
        <dbReference type="ChEBI" id="CHEBI:77636"/>
        <dbReference type="EC" id="3.1.2.20"/>
    </reaction>
</comment>
<dbReference type="OrthoDB" id="9813158at2"/>
<evidence type="ECO:0000256" key="3">
    <source>
        <dbReference type="ARBA" id="ARBA00036002"/>
    </source>
</evidence>
<dbReference type="EMBL" id="RAQO01000001">
    <property type="protein sequence ID" value="RKF22089.1"/>
    <property type="molecule type" value="Genomic_DNA"/>
</dbReference>
<dbReference type="Gene3D" id="3.10.129.10">
    <property type="entry name" value="Hotdog Thioesterase"/>
    <property type="match status" value="1"/>
</dbReference>
<protein>
    <recommendedName>
        <fullName evidence="6">Medium/long-chain acyl-CoA thioesterase YigI</fullName>
        <ecNumber evidence="5">3.1.2.20</ecNumber>
    </recommendedName>
</protein>
<evidence type="ECO:0000313" key="9">
    <source>
        <dbReference type="EMBL" id="RKF22089.1"/>
    </source>
</evidence>
<keyword evidence="1" id="KW-0378">Hydrolase</keyword>
<dbReference type="SUPFAM" id="SSF54637">
    <property type="entry name" value="Thioesterase/thiol ester dehydrase-isomerase"/>
    <property type="match status" value="1"/>
</dbReference>
<evidence type="ECO:0000259" key="8">
    <source>
        <dbReference type="Pfam" id="PF03061"/>
    </source>
</evidence>
<evidence type="ECO:0000256" key="1">
    <source>
        <dbReference type="ARBA" id="ARBA00022801"/>
    </source>
</evidence>
<dbReference type="EC" id="3.1.2.20" evidence="5"/>
<evidence type="ECO:0000313" key="10">
    <source>
        <dbReference type="Proteomes" id="UP000286482"/>
    </source>
</evidence>
<evidence type="ECO:0000256" key="6">
    <source>
        <dbReference type="ARBA" id="ARBA00040062"/>
    </source>
</evidence>